<dbReference type="GO" id="GO:0005886">
    <property type="term" value="C:plasma membrane"/>
    <property type="evidence" value="ECO:0007669"/>
    <property type="project" value="UniProtKB-SubCell"/>
</dbReference>
<dbReference type="InterPro" id="IPR003660">
    <property type="entry name" value="HAMP_dom"/>
</dbReference>
<feature type="domain" description="Histidine kinase" evidence="15">
    <location>
        <begin position="249"/>
        <end position="462"/>
    </location>
</feature>
<dbReference type="SMART" id="SM00387">
    <property type="entry name" value="HATPase_c"/>
    <property type="match status" value="1"/>
</dbReference>
<dbReference type="InterPro" id="IPR003594">
    <property type="entry name" value="HATPase_dom"/>
</dbReference>
<dbReference type="GO" id="GO:0005524">
    <property type="term" value="F:ATP binding"/>
    <property type="evidence" value="ECO:0007669"/>
    <property type="project" value="UniProtKB-KW"/>
</dbReference>
<keyword evidence="13 14" id="KW-0472">Membrane</keyword>
<dbReference type="SUPFAM" id="SSF47384">
    <property type="entry name" value="Homodimeric domain of signal transducing histidine kinase"/>
    <property type="match status" value="1"/>
</dbReference>
<keyword evidence="12" id="KW-0902">Two-component regulatory system</keyword>
<evidence type="ECO:0000256" key="2">
    <source>
        <dbReference type="ARBA" id="ARBA00004651"/>
    </source>
</evidence>
<name>A0A916P5L1_DEHMC</name>
<feature type="transmembrane region" description="Helical" evidence="14">
    <location>
        <begin position="12"/>
        <end position="34"/>
    </location>
</feature>
<dbReference type="SUPFAM" id="SSF55874">
    <property type="entry name" value="ATPase domain of HSP90 chaperone/DNA topoisomerase II/histidine kinase"/>
    <property type="match status" value="1"/>
</dbReference>
<evidence type="ECO:0000256" key="3">
    <source>
        <dbReference type="ARBA" id="ARBA00012438"/>
    </source>
</evidence>
<dbReference type="InterPro" id="IPR004358">
    <property type="entry name" value="Sig_transdc_His_kin-like_C"/>
</dbReference>
<sequence>MKINSLHTKSAVIFAASMLLLLVAYLVIAGYSSYQRAIYSAQRLMEVGPGYLSEQTSTKTNEDISIATGLSIQNVLEDFNPLENVLTSSGVDNVNQLAWYQIKGSQLGTITLYETDFPATIVLSNAQSYGSRLFYYQSTSYSEDIVLIASLDQQSILNIRAVISLFNYIWLSIPVIAIFSGLFGWLISYLIVKPIREIARTAETISEHDLSQRVNIKSNDEVGSLARSFNRMADRLDNAFQLQRRFVSDAAHELRTPLASVKTAVTHSLSGKRSISQYKELTILLSQRLEALENLINDLLFLSRADESKSSNSQHIDLSQILELISEAFTPLFQDKNIHFTMHTTNNLYIMSEQKPLLRLLGNLLENAAKNTPSGGTVILTASTDSQHVKIEISDTGTGIAQEHLPHIFERFYHVQNGEKDEGTGLGLSICQSIVTTHNGQITAESELGHGSIFTVIFPVVPASIPNNNK</sequence>
<keyword evidence="5" id="KW-0597">Phosphoprotein</keyword>
<dbReference type="CDD" id="cd00075">
    <property type="entry name" value="HATPase"/>
    <property type="match status" value="1"/>
</dbReference>
<evidence type="ECO:0000256" key="6">
    <source>
        <dbReference type="ARBA" id="ARBA00022679"/>
    </source>
</evidence>
<evidence type="ECO:0000256" key="11">
    <source>
        <dbReference type="ARBA" id="ARBA00022989"/>
    </source>
</evidence>
<evidence type="ECO:0000256" key="1">
    <source>
        <dbReference type="ARBA" id="ARBA00000085"/>
    </source>
</evidence>
<proteinExistence type="predicted"/>
<accession>A0A916P5L1</accession>
<dbReference type="InterPro" id="IPR003661">
    <property type="entry name" value="HisK_dim/P_dom"/>
</dbReference>
<dbReference type="PROSITE" id="PS50885">
    <property type="entry name" value="HAMP"/>
    <property type="match status" value="1"/>
</dbReference>
<dbReference type="SUPFAM" id="SSF158472">
    <property type="entry name" value="HAMP domain-like"/>
    <property type="match status" value="1"/>
</dbReference>
<evidence type="ECO:0000256" key="4">
    <source>
        <dbReference type="ARBA" id="ARBA00022475"/>
    </source>
</evidence>
<feature type="transmembrane region" description="Helical" evidence="14">
    <location>
        <begin position="168"/>
        <end position="192"/>
    </location>
</feature>
<evidence type="ECO:0000259" key="15">
    <source>
        <dbReference type="PROSITE" id="PS50109"/>
    </source>
</evidence>
<dbReference type="Proteomes" id="UP000000433">
    <property type="component" value="Chromosome"/>
</dbReference>
<dbReference type="SMART" id="SM00388">
    <property type="entry name" value="HisKA"/>
    <property type="match status" value="1"/>
</dbReference>
<dbReference type="EC" id="2.7.13.3" evidence="3"/>
<dbReference type="PROSITE" id="PS50109">
    <property type="entry name" value="HIS_KIN"/>
    <property type="match status" value="1"/>
</dbReference>
<dbReference type="Gene3D" id="3.30.565.10">
    <property type="entry name" value="Histidine kinase-like ATPase, C-terminal domain"/>
    <property type="match status" value="1"/>
</dbReference>
<evidence type="ECO:0000256" key="14">
    <source>
        <dbReference type="SAM" id="Phobius"/>
    </source>
</evidence>
<dbReference type="InterPro" id="IPR036890">
    <property type="entry name" value="HATPase_C_sf"/>
</dbReference>
<keyword evidence="6" id="KW-0808">Transferase</keyword>
<keyword evidence="11 14" id="KW-1133">Transmembrane helix</keyword>
<evidence type="ECO:0000256" key="12">
    <source>
        <dbReference type="ARBA" id="ARBA00023012"/>
    </source>
</evidence>
<dbReference type="Gene3D" id="1.10.287.130">
    <property type="match status" value="1"/>
</dbReference>
<gene>
    <name evidence="17" type="ordered locus">cbdbA1512</name>
</gene>
<evidence type="ECO:0000313" key="17">
    <source>
        <dbReference type="EMBL" id="CAI83535.1"/>
    </source>
</evidence>
<dbReference type="AlphaFoldDB" id="A0A916P5L1"/>
<comment type="catalytic activity">
    <reaction evidence="1">
        <text>ATP + protein L-histidine = ADP + protein N-phospho-L-histidine.</text>
        <dbReference type="EC" id="2.7.13.3"/>
    </reaction>
</comment>
<feature type="domain" description="HAMP" evidence="16">
    <location>
        <begin position="189"/>
        <end position="241"/>
    </location>
</feature>
<dbReference type="PANTHER" id="PTHR45528">
    <property type="entry name" value="SENSOR HISTIDINE KINASE CPXA"/>
    <property type="match status" value="1"/>
</dbReference>
<dbReference type="KEGG" id="deh:cbdbA1512"/>
<dbReference type="CDD" id="cd06225">
    <property type="entry name" value="HAMP"/>
    <property type="match status" value="1"/>
</dbReference>
<dbReference type="GO" id="GO:0000155">
    <property type="term" value="F:phosphorelay sensor kinase activity"/>
    <property type="evidence" value="ECO:0007669"/>
    <property type="project" value="InterPro"/>
</dbReference>
<keyword evidence="18" id="KW-1185">Reference proteome</keyword>
<protein>
    <recommendedName>
        <fullName evidence="3">histidine kinase</fullName>
        <ecNumber evidence="3">2.7.13.3</ecNumber>
    </recommendedName>
</protein>
<evidence type="ECO:0000259" key="16">
    <source>
        <dbReference type="PROSITE" id="PS50885"/>
    </source>
</evidence>
<keyword evidence="4" id="KW-1003">Cell membrane</keyword>
<evidence type="ECO:0000256" key="13">
    <source>
        <dbReference type="ARBA" id="ARBA00023136"/>
    </source>
</evidence>
<dbReference type="InterPro" id="IPR036097">
    <property type="entry name" value="HisK_dim/P_sf"/>
</dbReference>
<dbReference type="Pfam" id="PF00512">
    <property type="entry name" value="HisKA"/>
    <property type="match status" value="1"/>
</dbReference>
<dbReference type="InterPro" id="IPR050398">
    <property type="entry name" value="HssS/ArlS-like"/>
</dbReference>
<evidence type="ECO:0000256" key="10">
    <source>
        <dbReference type="ARBA" id="ARBA00022840"/>
    </source>
</evidence>
<reference evidence="17 18" key="1">
    <citation type="journal article" date="2005" name="Nat. Biotechnol.">
        <title>Genome sequence of the chlorinated compound-respiring bacterium Dehalococcoides species strain CBDB1.</title>
        <authorList>
            <person name="Kube M."/>
            <person name="Beck A."/>
            <person name="Zinder S.H."/>
            <person name="Kuhl H."/>
            <person name="Reinhardt R."/>
            <person name="Adrian L."/>
        </authorList>
    </citation>
    <scope>NUCLEOTIDE SEQUENCE [LARGE SCALE GENOMIC DNA]</scope>
    <source>
        <strain evidence="17 18">CBDB1</strain>
    </source>
</reference>
<evidence type="ECO:0000256" key="7">
    <source>
        <dbReference type="ARBA" id="ARBA00022692"/>
    </source>
</evidence>
<evidence type="ECO:0000256" key="5">
    <source>
        <dbReference type="ARBA" id="ARBA00022553"/>
    </source>
</evidence>
<dbReference type="EMBL" id="AJ965256">
    <property type="protein sequence ID" value="CAI83535.1"/>
    <property type="molecule type" value="Genomic_DNA"/>
</dbReference>
<keyword evidence="10" id="KW-0067">ATP-binding</keyword>
<evidence type="ECO:0000313" key="18">
    <source>
        <dbReference type="Proteomes" id="UP000000433"/>
    </source>
</evidence>
<dbReference type="PRINTS" id="PR00344">
    <property type="entry name" value="BCTRLSENSOR"/>
</dbReference>
<dbReference type="RefSeq" id="WP_011309879.1">
    <property type="nucleotide sequence ID" value="NC_007356.1"/>
</dbReference>
<dbReference type="Pfam" id="PF00672">
    <property type="entry name" value="HAMP"/>
    <property type="match status" value="1"/>
</dbReference>
<dbReference type="FunFam" id="3.30.565.10:FF:000006">
    <property type="entry name" value="Sensor histidine kinase WalK"/>
    <property type="match status" value="1"/>
</dbReference>
<dbReference type="Pfam" id="PF02518">
    <property type="entry name" value="HATPase_c"/>
    <property type="match status" value="1"/>
</dbReference>
<organism evidence="17 18">
    <name type="scientific">Dehalococcoides mccartyi (strain CBDB1)</name>
    <dbReference type="NCBI Taxonomy" id="255470"/>
    <lineage>
        <taxon>Bacteria</taxon>
        <taxon>Bacillati</taxon>
        <taxon>Chloroflexota</taxon>
        <taxon>Dehalococcoidia</taxon>
        <taxon>Dehalococcoidales</taxon>
        <taxon>Dehalococcoidaceae</taxon>
        <taxon>Dehalococcoides</taxon>
    </lineage>
</organism>
<evidence type="ECO:0000256" key="9">
    <source>
        <dbReference type="ARBA" id="ARBA00022777"/>
    </source>
</evidence>
<keyword evidence="9 17" id="KW-0418">Kinase</keyword>
<dbReference type="CDD" id="cd00082">
    <property type="entry name" value="HisKA"/>
    <property type="match status" value="1"/>
</dbReference>
<dbReference type="SMART" id="SM00304">
    <property type="entry name" value="HAMP"/>
    <property type="match status" value="1"/>
</dbReference>
<dbReference type="Gene3D" id="6.10.340.10">
    <property type="match status" value="1"/>
</dbReference>
<evidence type="ECO:0000256" key="8">
    <source>
        <dbReference type="ARBA" id="ARBA00022741"/>
    </source>
</evidence>
<comment type="subcellular location">
    <subcellularLocation>
        <location evidence="2">Cell membrane</location>
        <topology evidence="2">Multi-pass membrane protein</topology>
    </subcellularLocation>
</comment>
<dbReference type="InterPro" id="IPR005467">
    <property type="entry name" value="His_kinase_dom"/>
</dbReference>
<keyword evidence="8" id="KW-0547">Nucleotide-binding</keyword>
<keyword evidence="7 14" id="KW-0812">Transmembrane</keyword>
<dbReference type="PANTHER" id="PTHR45528:SF1">
    <property type="entry name" value="SENSOR HISTIDINE KINASE CPXA"/>
    <property type="match status" value="1"/>
</dbReference>